<evidence type="ECO:0000313" key="5">
    <source>
        <dbReference type="EMBL" id="NOL42653.1"/>
    </source>
</evidence>
<name>A0A7Y4L1M3_9ACTN</name>
<dbReference type="Proteomes" id="UP000553957">
    <property type="component" value="Unassembled WGS sequence"/>
</dbReference>
<comment type="caution">
    <text evidence="5">The sequence shown here is derived from an EMBL/GenBank/DDBJ whole genome shotgun (WGS) entry which is preliminary data.</text>
</comment>
<keyword evidence="6" id="KW-1185">Reference proteome</keyword>
<accession>A0A7Y4L1M3</accession>
<dbReference type="SUPFAM" id="SSF56601">
    <property type="entry name" value="beta-lactamase/transpeptidase-like"/>
    <property type="match status" value="1"/>
</dbReference>
<evidence type="ECO:0000256" key="2">
    <source>
        <dbReference type="ARBA" id="ARBA00022801"/>
    </source>
</evidence>
<dbReference type="Proteomes" id="UP000534306">
    <property type="component" value="Unassembled WGS sequence"/>
</dbReference>
<evidence type="ECO:0000256" key="3">
    <source>
        <dbReference type="SAM" id="SignalP"/>
    </source>
</evidence>
<organism evidence="5 6">
    <name type="scientific">Kribbella sandramycini</name>
    <dbReference type="NCBI Taxonomy" id="60450"/>
    <lineage>
        <taxon>Bacteria</taxon>
        <taxon>Bacillati</taxon>
        <taxon>Actinomycetota</taxon>
        <taxon>Actinomycetes</taxon>
        <taxon>Propionibacteriales</taxon>
        <taxon>Kribbellaceae</taxon>
        <taxon>Kribbella</taxon>
    </lineage>
</organism>
<protein>
    <submittedName>
        <fullName evidence="4 5">D-alanyl-D-alanine carboxypeptidase/D-alanyl-D-alanine-endopeptidase</fullName>
        <ecNumber evidence="4 5">3.4.16.4</ecNumber>
        <ecNumber evidence="4">3.4.21.-</ecNumber>
    </submittedName>
</protein>
<feature type="chain" id="PRO_5044130769" evidence="3">
    <location>
        <begin position="28"/>
        <end position="447"/>
    </location>
</feature>
<dbReference type="EC" id="3.4.21.-" evidence="4"/>
<dbReference type="AlphaFoldDB" id="A0A7Y4L1M3"/>
<dbReference type="GO" id="GO:0000270">
    <property type="term" value="P:peptidoglycan metabolic process"/>
    <property type="evidence" value="ECO:0007669"/>
    <property type="project" value="TreeGrafter"/>
</dbReference>
<reference evidence="4 7" key="2">
    <citation type="submission" date="2020-08" db="EMBL/GenBank/DDBJ databases">
        <title>Sequencing the genomes of 1000 actinobacteria strains.</title>
        <authorList>
            <person name="Klenk H.-P."/>
        </authorList>
    </citation>
    <scope>NUCLEOTIDE SEQUENCE [LARGE SCALE GENOMIC DNA]</scope>
    <source>
        <strain evidence="4 7">DSM 15626</strain>
    </source>
</reference>
<proteinExistence type="inferred from homology"/>
<sequence length="447" mass="44942">MARPPRAVFVTLLATALCLGLAGGARAVPGSARSAPPVLAPATAEGAAPTSLGVQKALAGILADPALGKHRGVYVYDVAREKVAYATGASTPYTPASTLKLLTTVSALATLGPEHRFSTKVVSAGKGSIVLVGGGDPLLTIKSSAREDYPTRATLQALAVSTAKALKAAGVTSVTLGYDASLFTGPAGNARWESNYLPEGIAARTSALWVDEGRIARGMAKRSESPAQAAAGWFAKLLIGNGIDVTGAPKPKSAPAGAEALARVASPTVGQIVEYVNLHSDNDGAEVLLRHVGLATKSGGSYTGGAKGVEETLTKLGLDVGKSSIYDGSGLTRTNKVTLDVLAGAVRVAASKDHPELRHLLTGLPVAGFTGSLEDRFGSGGAGPGTGLVRAKTGTLTGVHSLAGMVRTRSGTLLAFAVASDSVPVPKTLDARAALDRAAAALANCGC</sequence>
<dbReference type="PRINTS" id="PR00922">
    <property type="entry name" value="DADACBPTASE3"/>
</dbReference>
<dbReference type="EMBL" id="JABJRC010000004">
    <property type="protein sequence ID" value="NOL42653.1"/>
    <property type="molecule type" value="Genomic_DNA"/>
</dbReference>
<keyword evidence="2 5" id="KW-0378">Hydrolase</keyword>
<dbReference type="PANTHER" id="PTHR30023:SF0">
    <property type="entry name" value="PENICILLIN-SENSITIVE CARBOXYPEPTIDASE A"/>
    <property type="match status" value="1"/>
</dbReference>
<dbReference type="Gene3D" id="3.40.710.10">
    <property type="entry name" value="DD-peptidase/beta-lactamase superfamily"/>
    <property type="match status" value="2"/>
</dbReference>
<gene>
    <name evidence="5" type="primary">dacB</name>
    <name evidence="4" type="ORF">HNR71_000594</name>
    <name evidence="5" type="ORF">HPO96_20615</name>
</gene>
<keyword evidence="5" id="KW-0645">Protease</keyword>
<dbReference type="GO" id="GO:0009002">
    <property type="term" value="F:serine-type D-Ala-D-Ala carboxypeptidase activity"/>
    <property type="evidence" value="ECO:0007669"/>
    <property type="project" value="UniProtKB-EC"/>
</dbReference>
<feature type="signal peptide" evidence="3">
    <location>
        <begin position="1"/>
        <end position="27"/>
    </location>
</feature>
<keyword evidence="3" id="KW-0732">Signal</keyword>
<reference evidence="5 6" key="1">
    <citation type="submission" date="2020-05" db="EMBL/GenBank/DDBJ databases">
        <title>Genome sequence of Kribbella sandramycini ATCC 39419.</title>
        <authorList>
            <person name="Maclea K.S."/>
            <person name="Fair J.L."/>
        </authorList>
    </citation>
    <scope>NUCLEOTIDE SEQUENCE [LARGE SCALE GENOMIC DNA]</scope>
    <source>
        <strain evidence="5 6">ATCC 39419</strain>
    </source>
</reference>
<dbReference type="Gene3D" id="3.50.80.20">
    <property type="entry name" value="D-Ala-D-Ala carboxypeptidase C, peptidase S13"/>
    <property type="match status" value="1"/>
</dbReference>
<dbReference type="InterPro" id="IPR000667">
    <property type="entry name" value="Peptidase_S13"/>
</dbReference>
<evidence type="ECO:0000313" key="4">
    <source>
        <dbReference type="EMBL" id="MBB6564957.1"/>
    </source>
</evidence>
<dbReference type="Pfam" id="PF02113">
    <property type="entry name" value="Peptidase_S13"/>
    <property type="match status" value="2"/>
</dbReference>
<evidence type="ECO:0000256" key="1">
    <source>
        <dbReference type="ARBA" id="ARBA00006096"/>
    </source>
</evidence>
<dbReference type="EC" id="3.4.16.4" evidence="4 5"/>
<dbReference type="PANTHER" id="PTHR30023">
    <property type="entry name" value="D-ALANYL-D-ALANINE CARBOXYPEPTIDASE"/>
    <property type="match status" value="1"/>
</dbReference>
<dbReference type="EMBL" id="JACHKF010000001">
    <property type="protein sequence ID" value="MBB6564957.1"/>
    <property type="molecule type" value="Genomic_DNA"/>
</dbReference>
<dbReference type="RefSeq" id="WP_171675117.1">
    <property type="nucleotide sequence ID" value="NZ_BAAAGT010000001.1"/>
</dbReference>
<evidence type="ECO:0000313" key="6">
    <source>
        <dbReference type="Proteomes" id="UP000534306"/>
    </source>
</evidence>
<keyword evidence="5" id="KW-0121">Carboxypeptidase</keyword>
<dbReference type="NCBIfam" id="TIGR00666">
    <property type="entry name" value="PBP4"/>
    <property type="match status" value="1"/>
</dbReference>
<dbReference type="InterPro" id="IPR012338">
    <property type="entry name" value="Beta-lactam/transpept-like"/>
</dbReference>
<evidence type="ECO:0000313" key="7">
    <source>
        <dbReference type="Proteomes" id="UP000553957"/>
    </source>
</evidence>
<comment type="similarity">
    <text evidence="1">Belongs to the peptidase S13 family.</text>
</comment>
<dbReference type="GO" id="GO:0006508">
    <property type="term" value="P:proteolysis"/>
    <property type="evidence" value="ECO:0007669"/>
    <property type="project" value="InterPro"/>
</dbReference>